<proteinExistence type="inferred from homology"/>
<comment type="similarity">
    <text evidence="3">Belongs to the UreF family.</text>
</comment>
<dbReference type="GO" id="GO:0016151">
    <property type="term" value="F:nickel cation binding"/>
    <property type="evidence" value="ECO:0007669"/>
    <property type="project" value="UniProtKB-UniRule"/>
</dbReference>
<evidence type="ECO:0000256" key="3">
    <source>
        <dbReference type="HAMAP-Rule" id="MF_01385"/>
    </source>
</evidence>
<comment type="caution">
    <text evidence="4">The sequence shown here is derived from an EMBL/GenBank/DDBJ whole genome shotgun (WGS) entry which is preliminary data.</text>
</comment>
<organism evidence="4 5">
    <name type="scientific">Noviherbaspirillum pedocola</name>
    <dbReference type="NCBI Taxonomy" id="2801341"/>
    <lineage>
        <taxon>Bacteria</taxon>
        <taxon>Pseudomonadati</taxon>
        <taxon>Pseudomonadota</taxon>
        <taxon>Betaproteobacteria</taxon>
        <taxon>Burkholderiales</taxon>
        <taxon>Oxalobacteraceae</taxon>
        <taxon>Noviherbaspirillum</taxon>
    </lineage>
</organism>
<evidence type="ECO:0000256" key="1">
    <source>
        <dbReference type="ARBA" id="ARBA00022988"/>
    </source>
</evidence>
<dbReference type="Proteomes" id="UP000622890">
    <property type="component" value="Unassembled WGS sequence"/>
</dbReference>
<protein>
    <recommendedName>
        <fullName evidence="3">Urease accessory protein UreF</fullName>
    </recommendedName>
</protein>
<evidence type="ECO:0000313" key="5">
    <source>
        <dbReference type="Proteomes" id="UP000622890"/>
    </source>
</evidence>
<gene>
    <name evidence="3" type="primary">ureF</name>
    <name evidence="4" type="ORF">JJB74_28760</name>
</gene>
<dbReference type="Gene3D" id="1.10.4190.10">
    <property type="entry name" value="Urease accessory protein UreF"/>
    <property type="match status" value="1"/>
</dbReference>
<dbReference type="PIRSF" id="PIRSF009467">
    <property type="entry name" value="Ureas_acces_UreF"/>
    <property type="match status" value="1"/>
</dbReference>
<accession>A0A934W9B1</accession>
<evidence type="ECO:0000256" key="2">
    <source>
        <dbReference type="ARBA" id="ARBA00023186"/>
    </source>
</evidence>
<reference evidence="4" key="1">
    <citation type="submission" date="2021-01" db="EMBL/GenBank/DDBJ databases">
        <title>Genome sequence of strain Noviherbaspirillum sp. DKR-6.</title>
        <authorList>
            <person name="Chaudhary D.K."/>
        </authorList>
    </citation>
    <scope>NUCLEOTIDE SEQUENCE</scope>
    <source>
        <strain evidence="4">DKR-6</strain>
    </source>
</reference>
<dbReference type="AlphaFoldDB" id="A0A934W9B1"/>
<comment type="subunit">
    <text evidence="3">UreD, UreF and UreG form a complex that acts as a GTP-hydrolysis-dependent molecular chaperone, activating the urease apoprotein by helping to assemble the nickel containing metallocenter of UreC. The UreE protein probably delivers the nickel.</text>
</comment>
<comment type="function">
    <text evidence="3">Required for maturation of urease via the functional incorporation of the urease nickel metallocenter.</text>
</comment>
<dbReference type="PANTHER" id="PTHR33620:SF1">
    <property type="entry name" value="UREASE ACCESSORY PROTEIN F"/>
    <property type="match status" value="1"/>
</dbReference>
<evidence type="ECO:0000313" key="4">
    <source>
        <dbReference type="EMBL" id="MBK4738625.1"/>
    </source>
</evidence>
<dbReference type="PANTHER" id="PTHR33620">
    <property type="entry name" value="UREASE ACCESSORY PROTEIN F"/>
    <property type="match status" value="1"/>
</dbReference>
<dbReference type="InterPro" id="IPR002639">
    <property type="entry name" value="UreF"/>
</dbReference>
<dbReference type="InterPro" id="IPR038277">
    <property type="entry name" value="UreF_sf"/>
</dbReference>
<dbReference type="Pfam" id="PF01730">
    <property type="entry name" value="UreF"/>
    <property type="match status" value="1"/>
</dbReference>
<sequence>MSAGMRMGNGVRVAGMLTALQQADSFFPGGAMAFSWGLETLRRDGIVHDAATLVQFLETQLLHRWASCDQGFLSATCKVAGSPDAFDLLAEIDALAEAMSVIPSLREGSCRLGRTLATVHAKLGQSGAAQLLRHIGAGQMFGHLAVVQGYIWTQAGMDELECRTAAAHAACTGAVSAAVRLSLVGHLDAQRALTALRSRLAAVLETEPPALDELSSCAFAIDIAGMRHAQLDARLFAN</sequence>
<keyword evidence="3" id="KW-0963">Cytoplasm</keyword>
<dbReference type="EMBL" id="JAEPBG010000024">
    <property type="protein sequence ID" value="MBK4738625.1"/>
    <property type="molecule type" value="Genomic_DNA"/>
</dbReference>
<keyword evidence="5" id="KW-1185">Reference proteome</keyword>
<keyword evidence="2 3" id="KW-0143">Chaperone</keyword>
<keyword evidence="1 3" id="KW-0996">Nickel insertion</keyword>
<comment type="subcellular location">
    <subcellularLocation>
        <location evidence="3">Cytoplasm</location>
    </subcellularLocation>
</comment>
<name>A0A934W9B1_9BURK</name>
<dbReference type="GO" id="GO:0005737">
    <property type="term" value="C:cytoplasm"/>
    <property type="evidence" value="ECO:0007669"/>
    <property type="project" value="UniProtKB-SubCell"/>
</dbReference>
<dbReference type="HAMAP" id="MF_01385">
    <property type="entry name" value="UreF"/>
    <property type="match status" value="1"/>
</dbReference>
<dbReference type="RefSeq" id="WP_200597995.1">
    <property type="nucleotide sequence ID" value="NZ_JAEPBG010000024.1"/>
</dbReference>